<dbReference type="EMBL" id="ML977598">
    <property type="protein sequence ID" value="KAF1999086.1"/>
    <property type="molecule type" value="Genomic_DNA"/>
</dbReference>
<protein>
    <submittedName>
        <fullName evidence="1">Uncharacterized protein</fullName>
    </submittedName>
</protein>
<evidence type="ECO:0000313" key="2">
    <source>
        <dbReference type="Proteomes" id="UP000799779"/>
    </source>
</evidence>
<evidence type="ECO:0000313" key="1">
    <source>
        <dbReference type="EMBL" id="KAF1999086.1"/>
    </source>
</evidence>
<dbReference type="Proteomes" id="UP000799779">
    <property type="component" value="Unassembled WGS sequence"/>
</dbReference>
<sequence>MAHLCQTSAIEHPMYDNLNFRPPPIWPAVYPPVHPIPIGYTPTYTVVRRDITPFPTGPPPVTYIPPSHASPGLFSNLGTYPFLREAEAAAHNALVDLALYYESMGYTGFIAPHVGLDTRATVTYELKDGGEMLIAEFEITEGKAPVWGHAGFEYLGHRTEIDIGQYTRERSLFFPPLMGPPSMIFPALSMPAGIKAAVNLPAKDRDMRSVGVWGNESGQGTGWMKEKNPDWAATETSFFRKRDDGPFRGLYDRPYDATMRPTMPGWRRLDVNVVIEQPDELAECADEERGGLIDDQVCRLKRRENDKG</sequence>
<accession>A0A6A5WNA5</accession>
<dbReference type="AlphaFoldDB" id="A0A6A5WNA5"/>
<name>A0A6A5WNA5_9PLEO</name>
<keyword evidence="2" id="KW-1185">Reference proteome</keyword>
<proteinExistence type="predicted"/>
<reference evidence="1" key="1">
    <citation type="journal article" date="2020" name="Stud. Mycol.">
        <title>101 Dothideomycetes genomes: a test case for predicting lifestyles and emergence of pathogens.</title>
        <authorList>
            <person name="Haridas S."/>
            <person name="Albert R."/>
            <person name="Binder M."/>
            <person name="Bloem J."/>
            <person name="Labutti K."/>
            <person name="Salamov A."/>
            <person name="Andreopoulos B."/>
            <person name="Baker S."/>
            <person name="Barry K."/>
            <person name="Bills G."/>
            <person name="Bluhm B."/>
            <person name="Cannon C."/>
            <person name="Castanera R."/>
            <person name="Culley D."/>
            <person name="Daum C."/>
            <person name="Ezra D."/>
            <person name="Gonzalez J."/>
            <person name="Henrissat B."/>
            <person name="Kuo A."/>
            <person name="Liang C."/>
            <person name="Lipzen A."/>
            <person name="Lutzoni F."/>
            <person name="Magnuson J."/>
            <person name="Mondo S."/>
            <person name="Nolan M."/>
            <person name="Ohm R."/>
            <person name="Pangilinan J."/>
            <person name="Park H.-J."/>
            <person name="Ramirez L."/>
            <person name="Alfaro M."/>
            <person name="Sun H."/>
            <person name="Tritt A."/>
            <person name="Yoshinaga Y."/>
            <person name="Zwiers L.-H."/>
            <person name="Turgeon B."/>
            <person name="Goodwin S."/>
            <person name="Spatafora J."/>
            <person name="Crous P."/>
            <person name="Grigoriev I."/>
        </authorList>
    </citation>
    <scope>NUCLEOTIDE SEQUENCE</scope>
    <source>
        <strain evidence="1">CBS 123094</strain>
    </source>
</reference>
<gene>
    <name evidence="1" type="ORF">P154DRAFT_577239</name>
</gene>
<organism evidence="1 2">
    <name type="scientific">Amniculicola lignicola CBS 123094</name>
    <dbReference type="NCBI Taxonomy" id="1392246"/>
    <lineage>
        <taxon>Eukaryota</taxon>
        <taxon>Fungi</taxon>
        <taxon>Dikarya</taxon>
        <taxon>Ascomycota</taxon>
        <taxon>Pezizomycotina</taxon>
        <taxon>Dothideomycetes</taxon>
        <taxon>Pleosporomycetidae</taxon>
        <taxon>Pleosporales</taxon>
        <taxon>Amniculicolaceae</taxon>
        <taxon>Amniculicola</taxon>
    </lineage>
</organism>